<evidence type="ECO:0000313" key="3">
    <source>
        <dbReference type="Proteomes" id="UP000663853"/>
    </source>
</evidence>
<sequence length="320" mass="36434">MSIEWTQEPEDISVTSIPSSIDVGYSYSAYEQVSGKSAAEILKQVDKILQSTNVLLENHKEYLPEHQFTEFKKAYRRQVMYHWQMTNESQEDRAYYDQRIRESRILSQLYANKQSHHDRAKKLLREVESYQTKVLSASRNAQPPDTLVLFEDELTPASSSNSRSSTLDSYTSWFSFFGRQTHSSSVDSEPAPISDAEGQGFTVSVTYFPAPPSENVESTGSDIDHPTHANKGGKTYQRMIAFEDKDRRTEVTDPKFYKLEENQTYIAEDALQALLELGQRVLDQSDSGIHQVSQITDSPSQTPSLEATIQKFRKMSVAKD</sequence>
<evidence type="ECO:0000313" key="2">
    <source>
        <dbReference type="EMBL" id="CAE6418989.1"/>
    </source>
</evidence>
<reference evidence="2" key="1">
    <citation type="submission" date="2021-01" db="EMBL/GenBank/DDBJ databases">
        <authorList>
            <person name="Kaushik A."/>
        </authorList>
    </citation>
    <scope>NUCLEOTIDE SEQUENCE</scope>
    <source>
        <strain evidence="2">AG6-10EEA</strain>
    </source>
</reference>
<dbReference type="Proteomes" id="UP000663853">
    <property type="component" value="Unassembled WGS sequence"/>
</dbReference>
<dbReference type="AlphaFoldDB" id="A0A8H3AHR2"/>
<name>A0A8H3AHR2_9AGAM</name>
<proteinExistence type="predicted"/>
<gene>
    <name evidence="2" type="ORF">RDB_LOCUS9884</name>
</gene>
<comment type="caution">
    <text evidence="2">The sequence shown here is derived from an EMBL/GenBank/DDBJ whole genome shotgun (WGS) entry which is preliminary data.</text>
</comment>
<organism evidence="2 3">
    <name type="scientific">Rhizoctonia solani</name>
    <dbReference type="NCBI Taxonomy" id="456999"/>
    <lineage>
        <taxon>Eukaryota</taxon>
        <taxon>Fungi</taxon>
        <taxon>Dikarya</taxon>
        <taxon>Basidiomycota</taxon>
        <taxon>Agaricomycotina</taxon>
        <taxon>Agaricomycetes</taxon>
        <taxon>Cantharellales</taxon>
        <taxon>Ceratobasidiaceae</taxon>
        <taxon>Rhizoctonia</taxon>
    </lineage>
</organism>
<keyword evidence="1" id="KW-0175">Coiled coil</keyword>
<accession>A0A8H3AHR2</accession>
<feature type="coiled-coil region" evidence="1">
    <location>
        <begin position="113"/>
        <end position="140"/>
    </location>
</feature>
<protein>
    <submittedName>
        <fullName evidence="2">Uncharacterized protein</fullName>
    </submittedName>
</protein>
<dbReference type="EMBL" id="CAJMXA010000155">
    <property type="protein sequence ID" value="CAE6418989.1"/>
    <property type="molecule type" value="Genomic_DNA"/>
</dbReference>
<evidence type="ECO:0000256" key="1">
    <source>
        <dbReference type="SAM" id="Coils"/>
    </source>
</evidence>